<gene>
    <name evidence="1" type="ORF">EIC27_01880</name>
</gene>
<comment type="caution">
    <text evidence="1">The sequence shown here is derived from an EMBL/GenBank/DDBJ whole genome shotgun (WGS) entry which is preliminary data.</text>
</comment>
<dbReference type="EMBL" id="RXFM01000016">
    <property type="protein sequence ID" value="RST70089.1"/>
    <property type="molecule type" value="Genomic_DNA"/>
</dbReference>
<evidence type="ECO:0000313" key="2">
    <source>
        <dbReference type="Proteomes" id="UP000279470"/>
    </source>
</evidence>
<dbReference type="RefSeq" id="WP_126044464.1">
    <property type="nucleotide sequence ID" value="NZ_RXFM01000016.1"/>
</dbReference>
<dbReference type="AlphaFoldDB" id="A0A3R9YCW5"/>
<organism evidence="1 2">
    <name type="scientific">Candidatus Aquarickettsia rohweri</name>
    <dbReference type="NCBI Taxonomy" id="2602574"/>
    <lineage>
        <taxon>Bacteria</taxon>
        <taxon>Pseudomonadati</taxon>
        <taxon>Pseudomonadota</taxon>
        <taxon>Alphaproteobacteria</taxon>
        <taxon>Rickettsiales</taxon>
        <taxon>Candidatus Midichloriaceae</taxon>
        <taxon>Candidatus Aquarickettsia</taxon>
    </lineage>
</organism>
<name>A0A3R9YCW5_9RICK</name>
<dbReference type="Proteomes" id="UP000279470">
    <property type="component" value="Unassembled WGS sequence"/>
</dbReference>
<protein>
    <submittedName>
        <fullName evidence="1">Uncharacterized protein</fullName>
    </submittedName>
</protein>
<keyword evidence="2" id="KW-1185">Reference proteome</keyword>
<accession>A0A3R9YCW5</accession>
<evidence type="ECO:0000313" key="1">
    <source>
        <dbReference type="EMBL" id="RST70089.1"/>
    </source>
</evidence>
<reference evidence="2" key="1">
    <citation type="submission" date="2018-11" db="EMBL/GenBank/DDBJ databases">
        <title>Phylogenetic, genomic, and biogeographic characterization of a novel and ubiquitous marine invertebrate-associated Rickettsiales parasite, Candidatus Marinoinvertebrata rohwerii, gen. nov., sp. nov.</title>
        <authorList>
            <person name="Klinges J.G."/>
            <person name="Rosales S.M."/>
            <person name="Mcminds R."/>
            <person name="Shaver E.C."/>
            <person name="Shantz A."/>
            <person name="Peters E.C."/>
            <person name="Burkepile D.E."/>
            <person name="Silliman B.R."/>
            <person name="Vega Thurber R.L."/>
        </authorList>
    </citation>
    <scope>NUCLEOTIDE SEQUENCE [LARGE SCALE GENOMIC DNA]</scope>
    <source>
        <strain evidence="2">a_cerv_44</strain>
    </source>
</reference>
<proteinExistence type="predicted"/>
<sequence>MADSILEEVKALADGNTVQVATEKIGGENYEIIVEKAAADAAPAIDTSAKTITITKQDLTLVDADALKAVVAEVKIGGVQGAPTIATTGGTALDCSTADFDQSTVQTCADINLTSKDYIDELQEIQKYNDQLMKSSKDLVKPLIKAIGSSDDLTATSIIAAIKSPSATSKVKDAAKALFPAGTDLSSINEDSFKDAVAAQFKSFVSLNELLNQMPNAGTGVLENSGGRFTEYKTGSVDVSLTPIAQFYYDATIPVCGSRPFVSDTELTDANAKECLKQFHTTAYTALSKDGKCGKGGDLDVCHKKITESGLKALYNGGEVDDMKFDISIEYPDLIVA</sequence>